<organism evidence="1 2">
    <name type="scientific">Edaphobacter modestus</name>
    <dbReference type="NCBI Taxonomy" id="388466"/>
    <lineage>
        <taxon>Bacteria</taxon>
        <taxon>Pseudomonadati</taxon>
        <taxon>Acidobacteriota</taxon>
        <taxon>Terriglobia</taxon>
        <taxon>Terriglobales</taxon>
        <taxon>Acidobacteriaceae</taxon>
        <taxon>Edaphobacter</taxon>
    </lineage>
</organism>
<sequence>MAYGNNIDAAQGRCNNATRRVAEPIFYRTITMQNYFNYFTEIEERFQHRRGSLLMLSTLDWALIETWREAGIPLEAVLRGIDNAFDKYDERARRTSSRLRKVNGLAWCAQSVMEAVEQAMEAAVGASNVGATEPTESGFESERVAKYLEDNARVLEAAKIAPPADAVVAETGARLRALAAGLRVDPTVPLEDLDRTLTVLEEKIFAALLTAAAETELTALREQASRELAPYRGKMQAVQIKQVQQQFLQKKLLEARSLPRLSLFYMSLG</sequence>
<gene>
    <name evidence="1" type="ORF">BDD14_2471</name>
</gene>
<name>A0A4Q7YTT9_9BACT</name>
<reference evidence="1 2" key="1">
    <citation type="submission" date="2019-02" db="EMBL/GenBank/DDBJ databases">
        <title>Genomic Encyclopedia of Archaeal and Bacterial Type Strains, Phase II (KMG-II): from individual species to whole genera.</title>
        <authorList>
            <person name="Goeker M."/>
        </authorList>
    </citation>
    <scope>NUCLEOTIDE SEQUENCE [LARGE SCALE GENOMIC DNA]</scope>
    <source>
        <strain evidence="1 2">DSM 18101</strain>
    </source>
</reference>
<dbReference type="EMBL" id="SHKW01000001">
    <property type="protein sequence ID" value="RZU40980.1"/>
    <property type="molecule type" value="Genomic_DNA"/>
</dbReference>
<protein>
    <submittedName>
        <fullName evidence="1">Uncharacterized protein</fullName>
    </submittedName>
</protein>
<proteinExistence type="predicted"/>
<dbReference type="AlphaFoldDB" id="A0A4Q7YTT9"/>
<evidence type="ECO:0000313" key="1">
    <source>
        <dbReference type="EMBL" id="RZU40980.1"/>
    </source>
</evidence>
<accession>A0A4Q7YTT9</accession>
<dbReference type="Proteomes" id="UP000292958">
    <property type="component" value="Unassembled WGS sequence"/>
</dbReference>
<comment type="caution">
    <text evidence="1">The sequence shown here is derived from an EMBL/GenBank/DDBJ whole genome shotgun (WGS) entry which is preliminary data.</text>
</comment>
<keyword evidence="2" id="KW-1185">Reference proteome</keyword>
<evidence type="ECO:0000313" key="2">
    <source>
        <dbReference type="Proteomes" id="UP000292958"/>
    </source>
</evidence>